<evidence type="ECO:0000256" key="1">
    <source>
        <dbReference type="SAM" id="MobiDB-lite"/>
    </source>
</evidence>
<feature type="region of interest" description="Disordered" evidence="1">
    <location>
        <begin position="38"/>
        <end position="60"/>
    </location>
</feature>
<comment type="caution">
    <text evidence="2">The sequence shown here is derived from an EMBL/GenBank/DDBJ whole genome shotgun (WGS) entry which is preliminary data.</text>
</comment>
<evidence type="ECO:0000313" key="2">
    <source>
        <dbReference type="EMBL" id="RUO26599.1"/>
    </source>
</evidence>
<proteinExistence type="predicted"/>
<organism evidence="2 3">
    <name type="scientific">Aliidiomarina minuta</name>
    <dbReference type="NCBI Taxonomy" id="880057"/>
    <lineage>
        <taxon>Bacteria</taxon>
        <taxon>Pseudomonadati</taxon>
        <taxon>Pseudomonadota</taxon>
        <taxon>Gammaproteobacteria</taxon>
        <taxon>Alteromonadales</taxon>
        <taxon>Idiomarinaceae</taxon>
        <taxon>Aliidiomarina</taxon>
    </lineage>
</organism>
<accession>A0A432W931</accession>
<gene>
    <name evidence="2" type="ORF">CWE09_07815</name>
</gene>
<dbReference type="AlphaFoldDB" id="A0A432W931"/>
<name>A0A432W931_9GAMM</name>
<sequence length="101" mass="11379">MQVLGIVSRQAEPALREIQPEGVRWWEVLVLPGVEPRDGRAEPTRMYSRRPGKAKSPATGSWRWFQGSRQAQPALRGAVEVDSFHGRLSLPYGEMPVILRS</sequence>
<dbReference type="EMBL" id="PIPL01000001">
    <property type="protein sequence ID" value="RUO26599.1"/>
    <property type="molecule type" value="Genomic_DNA"/>
</dbReference>
<protein>
    <submittedName>
        <fullName evidence="2">Uncharacterized protein</fullName>
    </submittedName>
</protein>
<dbReference type="Proteomes" id="UP000288293">
    <property type="component" value="Unassembled WGS sequence"/>
</dbReference>
<reference evidence="2 3" key="1">
    <citation type="journal article" date="2011" name="Front. Microbiol.">
        <title>Genomic signatures of strain selection and enhancement in Bacillus atrophaeus var. globigii, a historical biowarfare simulant.</title>
        <authorList>
            <person name="Gibbons H.S."/>
            <person name="Broomall S.M."/>
            <person name="McNew L.A."/>
            <person name="Daligault H."/>
            <person name="Chapman C."/>
            <person name="Bruce D."/>
            <person name="Karavis M."/>
            <person name="Krepps M."/>
            <person name="McGregor P.A."/>
            <person name="Hong C."/>
            <person name="Park K.H."/>
            <person name="Akmal A."/>
            <person name="Feldman A."/>
            <person name="Lin J.S."/>
            <person name="Chang W.E."/>
            <person name="Higgs B.W."/>
            <person name="Demirev P."/>
            <person name="Lindquist J."/>
            <person name="Liem A."/>
            <person name="Fochler E."/>
            <person name="Read T.D."/>
            <person name="Tapia R."/>
            <person name="Johnson S."/>
            <person name="Bishop-Lilly K.A."/>
            <person name="Detter C."/>
            <person name="Han C."/>
            <person name="Sozhamannan S."/>
            <person name="Rosenzweig C.N."/>
            <person name="Skowronski E.W."/>
        </authorList>
    </citation>
    <scope>NUCLEOTIDE SEQUENCE [LARGE SCALE GENOMIC DNA]</scope>
    <source>
        <strain evidence="2 3">MLST1</strain>
    </source>
</reference>
<evidence type="ECO:0000313" key="3">
    <source>
        <dbReference type="Proteomes" id="UP000288293"/>
    </source>
</evidence>
<keyword evidence="3" id="KW-1185">Reference proteome</keyword>